<sequence>MTPLDRNTLDRHDFILMEAAIVERLRRESGVALHPELVNAPLVHEEPGRAAMARIYGEYLAIAAAAQLPMLILTPTWRANRERIEAAGEARDLNGDGVRFLRGLGAGREAGAPVWIGGQMGCRNDCYRPEEGLSATAAERFHAWQVERLAAAEPDFLLAATLPAVTEATGIARAMARSGLPYLLSFVIGRDGRVLDGTPLADAVAVIDAGVDAPPLGYQVNCSYPTFLDGVRQSPELSRRLIGFQANASALDQAALDGACALQAEPVAEWGEAMLRLRRERGLKLLGGCCGTGAAHLRYLVAHRRELP</sequence>
<dbReference type="InterPro" id="IPR036589">
    <property type="entry name" value="HCY_dom_sf"/>
</dbReference>
<evidence type="ECO:0000313" key="6">
    <source>
        <dbReference type="Proteomes" id="UP000252707"/>
    </source>
</evidence>
<dbReference type="SUPFAM" id="SSF82282">
    <property type="entry name" value="Homocysteine S-methyltransferase"/>
    <property type="match status" value="1"/>
</dbReference>
<keyword evidence="6" id="KW-1185">Reference proteome</keyword>
<reference evidence="5 6" key="1">
    <citation type="submission" date="2018-07" db="EMBL/GenBank/DDBJ databases">
        <title>Genomic Encyclopedia of Type Strains, Phase IV (KMG-IV): sequencing the most valuable type-strain genomes for metagenomic binning, comparative biology and taxonomic classification.</title>
        <authorList>
            <person name="Goeker M."/>
        </authorList>
    </citation>
    <scope>NUCLEOTIDE SEQUENCE [LARGE SCALE GENOMIC DNA]</scope>
    <source>
        <strain evidence="5 6">DSM 26407</strain>
    </source>
</reference>
<dbReference type="AlphaFoldDB" id="A0A369BT78"/>
<comment type="caution">
    <text evidence="5">The sequence shown here is derived from an EMBL/GenBank/DDBJ whole genome shotgun (WGS) entry which is preliminary data.</text>
</comment>
<proteinExistence type="predicted"/>
<dbReference type="GO" id="GO:0032259">
    <property type="term" value="P:methylation"/>
    <property type="evidence" value="ECO:0007669"/>
    <property type="project" value="UniProtKB-KW"/>
</dbReference>
<dbReference type="RefSeq" id="WP_114281063.1">
    <property type="nucleotide sequence ID" value="NZ_QPJY01000014.1"/>
</dbReference>
<feature type="binding site" evidence="3">
    <location>
        <position position="289"/>
    </location>
    <ligand>
        <name>Zn(2+)</name>
        <dbReference type="ChEBI" id="CHEBI:29105"/>
    </ligand>
</feature>
<dbReference type="InterPro" id="IPR003726">
    <property type="entry name" value="HCY_dom"/>
</dbReference>
<accession>A0A369BT78</accession>
<evidence type="ECO:0000313" key="5">
    <source>
        <dbReference type="EMBL" id="RCX24860.1"/>
    </source>
</evidence>
<comment type="cofactor">
    <cofactor evidence="3">
        <name>Zn(2+)</name>
        <dbReference type="ChEBI" id="CHEBI:29105"/>
    </cofactor>
</comment>
<organism evidence="5 6">
    <name type="scientific">Thioalbus denitrificans</name>
    <dbReference type="NCBI Taxonomy" id="547122"/>
    <lineage>
        <taxon>Bacteria</taxon>
        <taxon>Pseudomonadati</taxon>
        <taxon>Pseudomonadota</taxon>
        <taxon>Gammaproteobacteria</taxon>
        <taxon>Chromatiales</taxon>
        <taxon>Ectothiorhodospiraceae</taxon>
        <taxon>Thioalbus</taxon>
    </lineage>
</organism>
<dbReference type="GO" id="GO:0046872">
    <property type="term" value="F:metal ion binding"/>
    <property type="evidence" value="ECO:0007669"/>
    <property type="project" value="UniProtKB-KW"/>
</dbReference>
<keyword evidence="1 3" id="KW-0489">Methyltransferase</keyword>
<dbReference type="PANTHER" id="PTHR11103:SF18">
    <property type="entry name" value="SLR1189 PROTEIN"/>
    <property type="match status" value="1"/>
</dbReference>
<dbReference type="Gene3D" id="3.20.20.330">
    <property type="entry name" value="Homocysteine-binding-like domain"/>
    <property type="match status" value="1"/>
</dbReference>
<evidence type="ECO:0000256" key="1">
    <source>
        <dbReference type="ARBA" id="ARBA00022603"/>
    </source>
</evidence>
<feature type="domain" description="Hcy-binding" evidence="4">
    <location>
        <begin position="3"/>
        <end position="304"/>
    </location>
</feature>
<dbReference type="PANTHER" id="PTHR11103">
    <property type="entry name" value="SLR1189 PROTEIN"/>
    <property type="match status" value="1"/>
</dbReference>
<evidence type="ECO:0000256" key="3">
    <source>
        <dbReference type="PROSITE-ProRule" id="PRU00333"/>
    </source>
</evidence>
<dbReference type="OrthoDB" id="9803687at2"/>
<evidence type="ECO:0000256" key="2">
    <source>
        <dbReference type="ARBA" id="ARBA00022679"/>
    </source>
</evidence>
<keyword evidence="3" id="KW-0479">Metal-binding</keyword>
<dbReference type="Proteomes" id="UP000252707">
    <property type="component" value="Unassembled WGS sequence"/>
</dbReference>
<dbReference type="EMBL" id="QPJY01000014">
    <property type="protein sequence ID" value="RCX24860.1"/>
    <property type="molecule type" value="Genomic_DNA"/>
</dbReference>
<dbReference type="GO" id="GO:0008168">
    <property type="term" value="F:methyltransferase activity"/>
    <property type="evidence" value="ECO:0007669"/>
    <property type="project" value="UniProtKB-UniRule"/>
</dbReference>
<dbReference type="PROSITE" id="PS50970">
    <property type="entry name" value="HCY"/>
    <property type="match status" value="1"/>
</dbReference>
<dbReference type="Pfam" id="PF02574">
    <property type="entry name" value="S-methyl_trans"/>
    <property type="match status" value="1"/>
</dbReference>
<keyword evidence="3" id="KW-0862">Zinc</keyword>
<feature type="binding site" evidence="3">
    <location>
        <position position="222"/>
    </location>
    <ligand>
        <name>Zn(2+)</name>
        <dbReference type="ChEBI" id="CHEBI:29105"/>
    </ligand>
</feature>
<name>A0A369BT78_9GAMM</name>
<protein>
    <submittedName>
        <fullName evidence="5">Homocysteine S-methyltransferase</fullName>
    </submittedName>
</protein>
<gene>
    <name evidence="5" type="ORF">DFQ59_11416</name>
</gene>
<keyword evidence="2 3" id="KW-0808">Transferase</keyword>
<feature type="binding site" evidence="3">
    <location>
        <position position="290"/>
    </location>
    <ligand>
        <name>Zn(2+)</name>
        <dbReference type="ChEBI" id="CHEBI:29105"/>
    </ligand>
</feature>
<evidence type="ECO:0000259" key="4">
    <source>
        <dbReference type="PROSITE" id="PS50970"/>
    </source>
</evidence>